<feature type="compositionally biased region" description="Basic and acidic residues" evidence="2">
    <location>
        <begin position="19"/>
        <end position="29"/>
    </location>
</feature>
<comment type="caution">
    <text evidence="5">The sequence shown here is derived from an EMBL/GenBank/DDBJ whole genome shotgun (WGS) entry which is preliminary data.</text>
</comment>
<dbReference type="RefSeq" id="WP_086717156.1">
    <property type="nucleotide sequence ID" value="NZ_BLAG01000016.1"/>
</dbReference>
<organism evidence="5 6">
    <name type="scientific">Streptomyces angustmyceticus</name>
    <dbReference type="NCBI Taxonomy" id="285578"/>
    <lineage>
        <taxon>Bacteria</taxon>
        <taxon>Bacillati</taxon>
        <taxon>Actinomycetota</taxon>
        <taxon>Actinomycetes</taxon>
        <taxon>Kitasatosporales</taxon>
        <taxon>Streptomycetaceae</taxon>
        <taxon>Streptomyces</taxon>
    </lineage>
</organism>
<dbReference type="Gene3D" id="3.40.50.920">
    <property type="match status" value="1"/>
</dbReference>
<evidence type="ECO:0000313" key="6">
    <source>
        <dbReference type="Proteomes" id="UP000325598"/>
    </source>
</evidence>
<evidence type="ECO:0000256" key="1">
    <source>
        <dbReference type="ARBA" id="ARBA00023002"/>
    </source>
</evidence>
<dbReference type="FunFam" id="3.40.920.10:FF:000002">
    <property type="entry name" value="2-oxoglutarate oxidoreductase, alpha subunit"/>
    <property type="match status" value="1"/>
</dbReference>
<evidence type="ECO:0000313" key="5">
    <source>
        <dbReference type="EMBL" id="GES32911.1"/>
    </source>
</evidence>
<dbReference type="InterPro" id="IPR002880">
    <property type="entry name" value="Pyrv_Fd/Flavodoxin_OxRdtase_N"/>
</dbReference>
<protein>
    <submittedName>
        <fullName evidence="5">Oxidoreductase</fullName>
    </submittedName>
</protein>
<feature type="domain" description="Pyruvate flavodoxin/ferredoxin oxidoreductase pyrimidine binding" evidence="4">
    <location>
        <begin position="289"/>
        <end position="505"/>
    </location>
</feature>
<dbReference type="InterPro" id="IPR019752">
    <property type="entry name" value="Pyrv/ketoisovalerate_OxRed_cat"/>
</dbReference>
<evidence type="ECO:0000259" key="3">
    <source>
        <dbReference type="Pfam" id="PF01558"/>
    </source>
</evidence>
<keyword evidence="6" id="KW-1185">Reference proteome</keyword>
<dbReference type="CDD" id="cd07034">
    <property type="entry name" value="TPP_PYR_PFOR_IOR-alpha_like"/>
    <property type="match status" value="1"/>
</dbReference>
<evidence type="ECO:0000259" key="4">
    <source>
        <dbReference type="Pfam" id="PF01855"/>
    </source>
</evidence>
<name>A0A5J4LLL6_9ACTN</name>
<keyword evidence="1" id="KW-0560">Oxidoreductase</keyword>
<dbReference type="InterPro" id="IPR002869">
    <property type="entry name" value="Pyrv_flavodox_OxRed_cen"/>
</dbReference>
<dbReference type="Gene3D" id="3.40.50.970">
    <property type="match status" value="1"/>
</dbReference>
<dbReference type="Pfam" id="PF01855">
    <property type="entry name" value="POR_N"/>
    <property type="match status" value="1"/>
</dbReference>
<gene>
    <name evidence="5" type="ORF">San01_53990</name>
</gene>
<dbReference type="InterPro" id="IPR029061">
    <property type="entry name" value="THDP-binding"/>
</dbReference>
<accession>A0A5J4LLL6</accession>
<feature type="domain" description="Pyruvate/ketoisovalerate oxidoreductase catalytic" evidence="3">
    <location>
        <begin position="47"/>
        <end position="234"/>
    </location>
</feature>
<dbReference type="Proteomes" id="UP000325598">
    <property type="component" value="Unassembled WGS sequence"/>
</dbReference>
<feature type="compositionally biased region" description="Polar residues" evidence="2">
    <location>
        <begin position="1"/>
        <end position="11"/>
    </location>
</feature>
<dbReference type="SUPFAM" id="SSF52922">
    <property type="entry name" value="TK C-terminal domain-like"/>
    <property type="match status" value="1"/>
</dbReference>
<evidence type="ECO:0000256" key="2">
    <source>
        <dbReference type="SAM" id="MobiDB-lite"/>
    </source>
</evidence>
<feature type="region of interest" description="Disordered" evidence="2">
    <location>
        <begin position="1"/>
        <end position="29"/>
    </location>
</feature>
<dbReference type="InterPro" id="IPR022367">
    <property type="entry name" value="2-oxoacid/accept_OxRdtase_asu"/>
</dbReference>
<reference evidence="5 6" key="1">
    <citation type="submission" date="2019-10" db="EMBL/GenBank/DDBJ databases">
        <title>Whole genome shotgun sequence of Streptomyces angustmyceticus NBRC 3934.</title>
        <authorList>
            <person name="Hosoyama A."/>
            <person name="Ichikawa N."/>
            <person name="Kimura A."/>
            <person name="Kitahashi Y."/>
            <person name="Komaki H."/>
            <person name="Uohara A."/>
        </authorList>
    </citation>
    <scope>NUCLEOTIDE SEQUENCE [LARGE SCALE GENOMIC DNA]</scope>
    <source>
        <strain evidence="5 6">NBRC 3934</strain>
    </source>
</reference>
<dbReference type="FunFam" id="3.40.50.970:FF:000022">
    <property type="entry name" value="2-oxoglutarate ferredoxin oxidoreductase alpha subunit"/>
    <property type="match status" value="1"/>
</dbReference>
<dbReference type="AlphaFoldDB" id="A0A5J4LLL6"/>
<dbReference type="PANTHER" id="PTHR32154:SF20">
    <property type="entry name" value="2-OXOGLUTARATE OXIDOREDUCTASE SUBUNIT KORA"/>
    <property type="match status" value="1"/>
</dbReference>
<dbReference type="SUPFAM" id="SSF52518">
    <property type="entry name" value="Thiamin diphosphate-binding fold (THDP-binding)"/>
    <property type="match status" value="1"/>
</dbReference>
<dbReference type="Gene3D" id="3.40.920.10">
    <property type="entry name" value="Pyruvate-ferredoxin oxidoreductase, PFOR, domain III"/>
    <property type="match status" value="1"/>
</dbReference>
<dbReference type="InterPro" id="IPR050722">
    <property type="entry name" value="Pyruvate:ferred/Flavod_OxRd"/>
</dbReference>
<dbReference type="EMBL" id="BLAG01000016">
    <property type="protein sequence ID" value="GES32911.1"/>
    <property type="molecule type" value="Genomic_DNA"/>
</dbReference>
<dbReference type="Pfam" id="PF01558">
    <property type="entry name" value="POR"/>
    <property type="match status" value="1"/>
</dbReference>
<dbReference type="OrthoDB" id="9794954at2"/>
<dbReference type="GO" id="GO:0000287">
    <property type="term" value="F:magnesium ion binding"/>
    <property type="evidence" value="ECO:0007669"/>
    <property type="project" value="UniProtKB-ARBA"/>
</dbReference>
<dbReference type="GO" id="GO:0016903">
    <property type="term" value="F:oxidoreductase activity, acting on the aldehyde or oxo group of donors"/>
    <property type="evidence" value="ECO:0007669"/>
    <property type="project" value="InterPro"/>
</dbReference>
<dbReference type="GeneID" id="96753144"/>
<dbReference type="GO" id="GO:0006979">
    <property type="term" value="P:response to oxidative stress"/>
    <property type="evidence" value="ECO:0007669"/>
    <property type="project" value="TreeGrafter"/>
</dbReference>
<dbReference type="SUPFAM" id="SSF53323">
    <property type="entry name" value="Pyruvate-ferredoxin oxidoreductase, PFOR, domain III"/>
    <property type="match status" value="1"/>
</dbReference>
<dbReference type="NCBIfam" id="TIGR03710">
    <property type="entry name" value="OAFO_sf"/>
    <property type="match status" value="1"/>
</dbReference>
<dbReference type="InterPro" id="IPR009014">
    <property type="entry name" value="Transketo_C/PFOR_II"/>
</dbReference>
<sequence>MTSQVNSTAEQTDAALVGEARDSGDGGAGKEVRRLDRVIIRFAGDSGDGMQLTGDRFTSETASFGNDLSTLPNFPAEIRAPAGTLPGVSSFQLHFADHDILTPGDAPNVLVAMNPAALKANLADVPRGADIIVNTDEFTKRPMAKVGYATSPLEDGSLEAYNVHPVPLTTLTIEALKEFGLSRKEAERSKNMFALGLLSWMYHRPTEGTEKFLRAKFAKKPEIAEANVTAFRAGWNFGETTEDFAVSYEVAPATRAFPTGTYRNISGNLALSYGLVAAGRQADLPLYLGSYPITPASDILHELSKHKNFGVRTFQAEDEIAGIGAALGAAFGGALAVTTTSGPGVALKSETIGLAVSLELPLLIVDIQRGGPSTGLPTKTEQADLLQAMYGRNGEAPVPIVAPKTPADCFDAALDAARIALTYRTPVFLLSDGYLANGSEPWRIPDVDELPDLRVQFASGPNHQQADGTEVFWPYKRDEQTLARPWAVPGTPGLEHRIGGIEKQDGTGNISYDPANHDFMVRTRQAKVDGIEVPDLDVDDPADDDGRSAGTLVLGWGSTYGPITAAVRRVRRAGGRIAQAHLRHLNPFPGNLGDVLGRYDKVIVPEMNLGQLATLIRAKYLVDAQSHTQVSGMPFKAEQLAEVFKEAIND</sequence>
<proteinExistence type="predicted"/>
<dbReference type="PANTHER" id="PTHR32154">
    <property type="entry name" value="PYRUVATE-FLAVODOXIN OXIDOREDUCTASE-RELATED"/>
    <property type="match status" value="1"/>
</dbReference>